<organism evidence="1 2">
    <name type="scientific">Scleroderma citrinum Foug A</name>
    <dbReference type="NCBI Taxonomy" id="1036808"/>
    <lineage>
        <taxon>Eukaryota</taxon>
        <taxon>Fungi</taxon>
        <taxon>Dikarya</taxon>
        <taxon>Basidiomycota</taxon>
        <taxon>Agaricomycotina</taxon>
        <taxon>Agaricomycetes</taxon>
        <taxon>Agaricomycetidae</taxon>
        <taxon>Boletales</taxon>
        <taxon>Sclerodermatineae</taxon>
        <taxon>Sclerodermataceae</taxon>
        <taxon>Scleroderma</taxon>
    </lineage>
</organism>
<gene>
    <name evidence="1" type="ORF">SCLCIDRAFT_238126</name>
</gene>
<dbReference type="AlphaFoldDB" id="A0A0C3D731"/>
<dbReference type="Proteomes" id="UP000053989">
    <property type="component" value="Unassembled WGS sequence"/>
</dbReference>
<evidence type="ECO:0000313" key="1">
    <source>
        <dbReference type="EMBL" id="KIM56575.1"/>
    </source>
</evidence>
<dbReference type="EMBL" id="KN822114">
    <property type="protein sequence ID" value="KIM56575.1"/>
    <property type="molecule type" value="Genomic_DNA"/>
</dbReference>
<reference evidence="1 2" key="1">
    <citation type="submission" date="2014-04" db="EMBL/GenBank/DDBJ databases">
        <authorList>
            <consortium name="DOE Joint Genome Institute"/>
            <person name="Kuo A."/>
            <person name="Kohler A."/>
            <person name="Nagy L.G."/>
            <person name="Floudas D."/>
            <person name="Copeland A."/>
            <person name="Barry K.W."/>
            <person name="Cichocki N."/>
            <person name="Veneault-Fourrey C."/>
            <person name="LaButti K."/>
            <person name="Lindquist E.A."/>
            <person name="Lipzen A."/>
            <person name="Lundell T."/>
            <person name="Morin E."/>
            <person name="Murat C."/>
            <person name="Sun H."/>
            <person name="Tunlid A."/>
            <person name="Henrissat B."/>
            <person name="Grigoriev I.V."/>
            <person name="Hibbett D.S."/>
            <person name="Martin F."/>
            <person name="Nordberg H.P."/>
            <person name="Cantor M.N."/>
            <person name="Hua S.X."/>
        </authorList>
    </citation>
    <scope>NUCLEOTIDE SEQUENCE [LARGE SCALE GENOMIC DNA]</scope>
    <source>
        <strain evidence="1 2">Foug A</strain>
    </source>
</reference>
<dbReference type="InParanoid" id="A0A0C3D731"/>
<reference evidence="2" key="2">
    <citation type="submission" date="2015-01" db="EMBL/GenBank/DDBJ databases">
        <title>Evolutionary Origins and Diversification of the Mycorrhizal Mutualists.</title>
        <authorList>
            <consortium name="DOE Joint Genome Institute"/>
            <consortium name="Mycorrhizal Genomics Consortium"/>
            <person name="Kohler A."/>
            <person name="Kuo A."/>
            <person name="Nagy L.G."/>
            <person name="Floudas D."/>
            <person name="Copeland A."/>
            <person name="Barry K.W."/>
            <person name="Cichocki N."/>
            <person name="Veneault-Fourrey C."/>
            <person name="LaButti K."/>
            <person name="Lindquist E.A."/>
            <person name="Lipzen A."/>
            <person name="Lundell T."/>
            <person name="Morin E."/>
            <person name="Murat C."/>
            <person name="Riley R."/>
            <person name="Ohm R."/>
            <person name="Sun H."/>
            <person name="Tunlid A."/>
            <person name="Henrissat B."/>
            <person name="Grigoriev I.V."/>
            <person name="Hibbett D.S."/>
            <person name="Martin F."/>
        </authorList>
    </citation>
    <scope>NUCLEOTIDE SEQUENCE [LARGE SCALE GENOMIC DNA]</scope>
    <source>
        <strain evidence="2">Foug A</strain>
    </source>
</reference>
<protein>
    <submittedName>
        <fullName evidence="1">Uncharacterized protein</fullName>
    </submittedName>
</protein>
<sequence length="107" mass="11656">MHWTCCDVCGASATDYVLRRSGIEMCSESGDKNSGMTVVHHFPALRGLSLLSDASRGSCLGRGTSQILVSGIRSCPLSLLQLKNRDQFASGFLTHLSRSWPRKVVQD</sequence>
<dbReference type="HOGENOM" id="CLU_2211486_0_0_1"/>
<evidence type="ECO:0000313" key="2">
    <source>
        <dbReference type="Proteomes" id="UP000053989"/>
    </source>
</evidence>
<name>A0A0C3D731_9AGAM</name>
<proteinExistence type="predicted"/>
<accession>A0A0C3D731</accession>
<keyword evidence="2" id="KW-1185">Reference proteome</keyword>